<dbReference type="KEGG" id="hadh:FRZ61_21380"/>
<evidence type="ECO:0000259" key="1">
    <source>
        <dbReference type="Pfam" id="PF13226"/>
    </source>
</evidence>
<gene>
    <name evidence="2" type="ORF">FRZ61_21380</name>
</gene>
<evidence type="ECO:0000313" key="2">
    <source>
        <dbReference type="EMBL" id="QEX22208.1"/>
    </source>
</evidence>
<dbReference type="SUPFAM" id="SSF48452">
    <property type="entry name" value="TPR-like"/>
    <property type="match status" value="1"/>
</dbReference>
<keyword evidence="3" id="KW-1185">Reference proteome</keyword>
<evidence type="ECO:0000313" key="3">
    <source>
        <dbReference type="Proteomes" id="UP000325797"/>
    </source>
</evidence>
<dbReference type="InterPro" id="IPR025115">
    <property type="entry name" value="DUF4034"/>
</dbReference>
<dbReference type="Proteomes" id="UP000325797">
    <property type="component" value="Chromosome"/>
</dbReference>
<dbReference type="AlphaFoldDB" id="A0A5J6MX18"/>
<protein>
    <recommendedName>
        <fullName evidence="1">DUF4034 domain-containing protein</fullName>
    </recommendedName>
</protein>
<accession>A0A5J6MX18</accession>
<reference evidence="2 3" key="1">
    <citation type="submission" date="2019-08" db="EMBL/GenBank/DDBJ databases">
        <title>Hyperibacter terrae gen. nov., sp. nov. and Hyperibacter viscosus sp. nov., two new members in the family Rhodospirillaceae isolated from the rhizosphere of Hypericum perforatum.</title>
        <authorList>
            <person name="Noviana Z."/>
        </authorList>
    </citation>
    <scope>NUCLEOTIDE SEQUENCE [LARGE SCALE GENOMIC DNA]</scope>
    <source>
        <strain evidence="2 3">R5959</strain>
    </source>
</reference>
<proteinExistence type="predicted"/>
<feature type="domain" description="DUF4034" evidence="1">
    <location>
        <begin position="18"/>
        <end position="145"/>
    </location>
</feature>
<dbReference type="Pfam" id="PF13226">
    <property type="entry name" value="DUF4034"/>
    <property type="match status" value="1"/>
</dbReference>
<dbReference type="InterPro" id="IPR011990">
    <property type="entry name" value="TPR-like_helical_dom_sf"/>
</dbReference>
<dbReference type="Pfam" id="PF13432">
    <property type="entry name" value="TPR_16"/>
    <property type="match status" value="1"/>
</dbReference>
<dbReference type="EMBL" id="CP042582">
    <property type="protein sequence ID" value="QEX22208.1"/>
    <property type="molecule type" value="Genomic_DNA"/>
</dbReference>
<name>A0A5J6MX18_9PROT</name>
<sequence length="464" mass="51707">MGSPGSAHAGTPDRKWLDLLKQQQFDKLENELQRLQADYDGGGCQECEANAPYFLFATSDPLVGQRLQEWVAQHPNSVPARFARGRYLNHVAWIARGSGTVSETSNEQFAEMRRLQTAAIEDLLWVVEHEPKTPLAYADLIYIATAQSGEIAAAQIYDRALQSNPDSPAIYRARVWSLSPWWQSILSWGDAEARQQAYILDLQQKYGGKPGFGWLDGYADYMKAEADWRNGDWEAAIAAYGRALAVREHATYLLARADAYADIEAYDKADADRKRALTIAPNDTDALYENGKLDAWRCRSASAADICKAAEAELDAVVAADPLEPKYLLQRALHLAAMGRTDEARRDMEDAQVYGKNAAWVQGMSASILSSFDKPAAKLAYQRAITLAPDDLSRVEKYLRFLADTADCGFLPLQITYRKICSQTDQCRLIGELDGMVESFQQNRRQNCAAQNWTQPAASMALPE</sequence>
<organism evidence="2 3">
    <name type="scientific">Hypericibacter adhaerens</name>
    <dbReference type="NCBI Taxonomy" id="2602016"/>
    <lineage>
        <taxon>Bacteria</taxon>
        <taxon>Pseudomonadati</taxon>
        <taxon>Pseudomonadota</taxon>
        <taxon>Alphaproteobacteria</taxon>
        <taxon>Rhodospirillales</taxon>
        <taxon>Dongiaceae</taxon>
        <taxon>Hypericibacter</taxon>
    </lineage>
</organism>
<dbReference type="Gene3D" id="1.25.40.10">
    <property type="entry name" value="Tetratricopeptide repeat domain"/>
    <property type="match status" value="3"/>
</dbReference>